<reference evidence="2" key="1">
    <citation type="submission" date="2017-02" db="EMBL/GenBank/DDBJ databases">
        <authorList>
            <person name="Varghese N."/>
            <person name="Submissions S."/>
        </authorList>
    </citation>
    <scope>NUCLEOTIDE SEQUENCE [LARGE SCALE GENOMIC DNA]</scope>
    <source>
        <strain evidence="2">USBA 369</strain>
    </source>
</reference>
<accession>A0A1T4S329</accession>
<gene>
    <name evidence="1" type="ORF">SAMN05428963_108220</name>
</gene>
<dbReference type="Proteomes" id="UP000190135">
    <property type="component" value="Unassembled WGS sequence"/>
</dbReference>
<dbReference type="RefSeq" id="WP_078708928.1">
    <property type="nucleotide sequence ID" value="NZ_FUXL01000008.1"/>
</dbReference>
<evidence type="ECO:0000313" key="1">
    <source>
        <dbReference type="EMBL" id="SKA22633.1"/>
    </source>
</evidence>
<name>A0A1T4S329_9HYPH</name>
<organism evidence="1 2">
    <name type="scientific">Consotaella salsifontis</name>
    <dbReference type="NCBI Taxonomy" id="1365950"/>
    <lineage>
        <taxon>Bacteria</taxon>
        <taxon>Pseudomonadati</taxon>
        <taxon>Pseudomonadota</taxon>
        <taxon>Alphaproteobacteria</taxon>
        <taxon>Hyphomicrobiales</taxon>
        <taxon>Aurantimonadaceae</taxon>
        <taxon>Consotaella</taxon>
    </lineage>
</organism>
<evidence type="ECO:0000313" key="2">
    <source>
        <dbReference type="Proteomes" id="UP000190135"/>
    </source>
</evidence>
<protein>
    <submittedName>
        <fullName evidence="1">Uncharacterized protein</fullName>
    </submittedName>
</protein>
<dbReference type="AlphaFoldDB" id="A0A1T4S329"/>
<dbReference type="OrthoDB" id="7908333at2"/>
<proteinExistence type="predicted"/>
<dbReference type="EMBL" id="FUXL01000008">
    <property type="protein sequence ID" value="SKA22633.1"/>
    <property type="molecule type" value="Genomic_DNA"/>
</dbReference>
<sequence>MADAAARRDDGDEIERAVDEVLEAAGGDVRRAISGLIRGQQEIAAEVAKAVSAGYVRRRLG</sequence>
<keyword evidence="2" id="KW-1185">Reference proteome</keyword>